<gene>
    <name evidence="2" type="ORF">CHH28_03620</name>
</gene>
<dbReference type="EMBL" id="CP022530">
    <property type="protein sequence ID" value="ASP37817.1"/>
    <property type="molecule type" value="Genomic_DNA"/>
</dbReference>
<dbReference type="KEGG" id="bsan:CHH28_03620"/>
<feature type="signal peptide" evidence="1">
    <location>
        <begin position="1"/>
        <end position="22"/>
    </location>
</feature>
<proteinExistence type="predicted"/>
<dbReference type="OrthoDB" id="6293209at2"/>
<organism evidence="2 3">
    <name type="scientific">Bacterioplanes sanyensis</name>
    <dbReference type="NCBI Taxonomy" id="1249553"/>
    <lineage>
        <taxon>Bacteria</taxon>
        <taxon>Pseudomonadati</taxon>
        <taxon>Pseudomonadota</taxon>
        <taxon>Gammaproteobacteria</taxon>
        <taxon>Oceanospirillales</taxon>
        <taxon>Oceanospirillaceae</taxon>
        <taxon>Bacterioplanes</taxon>
    </lineage>
</organism>
<dbReference type="RefSeq" id="WP_094059026.1">
    <property type="nucleotide sequence ID" value="NZ_CP022530.1"/>
</dbReference>
<keyword evidence="1" id="KW-0732">Signal</keyword>
<protein>
    <submittedName>
        <fullName evidence="2">Uncharacterized protein</fullName>
    </submittedName>
</protein>
<sequence length="120" mass="12700">MKKLLAASAFIVGGFFSAYASADHMECLVDTRAHDQYTPNTCFGLVYGASTATAVFRVVGNGSNIDSVQWSGAAKSCGTSGTSCAVDIRPFRGHRAEALILYSNGTWSKVSATAFFEDGR</sequence>
<accession>A0A222FFH4</accession>
<evidence type="ECO:0000313" key="3">
    <source>
        <dbReference type="Proteomes" id="UP000202440"/>
    </source>
</evidence>
<evidence type="ECO:0000256" key="1">
    <source>
        <dbReference type="SAM" id="SignalP"/>
    </source>
</evidence>
<reference evidence="2 3" key="1">
    <citation type="submission" date="2017-07" db="EMBL/GenBank/DDBJ databases">
        <title>Annotated genome sequence of Bacterioplanes sanyensis isolated from Red Sea.</title>
        <authorList>
            <person name="Rehman Z.U."/>
        </authorList>
    </citation>
    <scope>NUCLEOTIDE SEQUENCE [LARGE SCALE GENOMIC DNA]</scope>
    <source>
        <strain evidence="2 3">NV9</strain>
    </source>
</reference>
<keyword evidence="3" id="KW-1185">Reference proteome</keyword>
<dbReference type="AlphaFoldDB" id="A0A222FFH4"/>
<dbReference type="Proteomes" id="UP000202440">
    <property type="component" value="Chromosome"/>
</dbReference>
<feature type="chain" id="PRO_5012555949" evidence="1">
    <location>
        <begin position="23"/>
        <end position="120"/>
    </location>
</feature>
<name>A0A222FFH4_9GAMM</name>
<evidence type="ECO:0000313" key="2">
    <source>
        <dbReference type="EMBL" id="ASP37817.1"/>
    </source>
</evidence>